<evidence type="ECO:0000313" key="2">
    <source>
        <dbReference type="EMBL" id="MBN8206697.1"/>
    </source>
</evidence>
<dbReference type="Proteomes" id="UP000664385">
    <property type="component" value="Unassembled WGS sequence"/>
</dbReference>
<name>A0A939DXB6_9MICO</name>
<evidence type="ECO:0000313" key="3">
    <source>
        <dbReference type="Proteomes" id="UP000664385"/>
    </source>
</evidence>
<proteinExistence type="predicted"/>
<keyword evidence="1" id="KW-0732">Signal</keyword>
<protein>
    <submittedName>
        <fullName evidence="2">Uncharacterized protein</fullName>
    </submittedName>
</protein>
<organism evidence="2 3">
    <name type="scientific">Microbacterium esteraromaticum</name>
    <dbReference type="NCBI Taxonomy" id="57043"/>
    <lineage>
        <taxon>Bacteria</taxon>
        <taxon>Bacillati</taxon>
        <taxon>Actinomycetota</taxon>
        <taxon>Actinomycetes</taxon>
        <taxon>Micrococcales</taxon>
        <taxon>Microbacteriaceae</taxon>
        <taxon>Microbacterium</taxon>
    </lineage>
</organism>
<dbReference type="EMBL" id="JAEMWU010000002">
    <property type="protein sequence ID" value="MBN8206697.1"/>
    <property type="molecule type" value="Genomic_DNA"/>
</dbReference>
<accession>A0A939DXB6</accession>
<feature type="chain" id="PRO_5037705010" evidence="1">
    <location>
        <begin position="27"/>
        <end position="169"/>
    </location>
</feature>
<reference evidence="2" key="1">
    <citation type="submission" date="2020-12" db="EMBL/GenBank/DDBJ databases">
        <title>PHA producing bacteria isolated from mangrove.</title>
        <authorList>
            <person name="Zheng W."/>
            <person name="Yu S."/>
            <person name="Huang Y."/>
        </authorList>
    </citation>
    <scope>NUCLEOTIDE SEQUENCE</scope>
    <source>
        <strain evidence="2">GN8-5</strain>
    </source>
</reference>
<evidence type="ECO:0000256" key="1">
    <source>
        <dbReference type="SAM" id="SignalP"/>
    </source>
</evidence>
<dbReference type="RefSeq" id="WP_206824506.1">
    <property type="nucleotide sequence ID" value="NZ_CP118100.1"/>
</dbReference>
<dbReference type="AlphaFoldDB" id="A0A939DXB6"/>
<feature type="signal peptide" evidence="1">
    <location>
        <begin position="1"/>
        <end position="26"/>
    </location>
</feature>
<gene>
    <name evidence="2" type="ORF">JF543_12105</name>
</gene>
<comment type="caution">
    <text evidence="2">The sequence shown here is derived from an EMBL/GenBank/DDBJ whole genome shotgun (WGS) entry which is preliminary data.</text>
</comment>
<sequence length="169" mass="16496">MKRSSTILAALTTAVALVLSGPAALATDAPPEPSADIAAVMAAVPGGVLLDAHHATWPALGLEMTSASGVSTRTLSSSAVGSSAVGTASVGSCASGRVCAFSGGNLSGSRLSWSTCGTFSISAFTVRSIANARSTGYLQARSGTTVRATAKAGASANVFGSVTNVRCVS</sequence>